<evidence type="ECO:0000313" key="4">
    <source>
        <dbReference type="Proteomes" id="UP001329825"/>
    </source>
</evidence>
<gene>
    <name evidence="3" type="ORF">IL334_005890</name>
</gene>
<evidence type="ECO:0000256" key="1">
    <source>
        <dbReference type="SAM" id="Coils"/>
    </source>
</evidence>
<reference evidence="3 4" key="1">
    <citation type="submission" date="2024-01" db="EMBL/GenBank/DDBJ databases">
        <title>Comparative genomics of Cryptococcus and Kwoniella reveals pathogenesis evolution and contrasting modes of karyotype evolution via chromosome fusion or intercentromeric recombination.</title>
        <authorList>
            <person name="Coelho M.A."/>
            <person name="David-Palma M."/>
            <person name="Shea T."/>
            <person name="Bowers K."/>
            <person name="McGinley-Smith S."/>
            <person name="Mohammad A.W."/>
            <person name="Gnirke A."/>
            <person name="Yurkov A.M."/>
            <person name="Nowrousian M."/>
            <person name="Sun S."/>
            <person name="Cuomo C.A."/>
            <person name="Heitman J."/>
        </authorList>
    </citation>
    <scope>NUCLEOTIDE SEQUENCE [LARGE SCALE GENOMIC DNA]</scope>
    <source>
        <strain evidence="3">CBS 11374</strain>
    </source>
</reference>
<feature type="compositionally biased region" description="Basic and acidic residues" evidence="2">
    <location>
        <begin position="295"/>
        <end position="310"/>
    </location>
</feature>
<dbReference type="EMBL" id="CP141888">
    <property type="protein sequence ID" value="WRT68908.1"/>
    <property type="molecule type" value="Genomic_DNA"/>
</dbReference>
<organism evidence="3 4">
    <name type="scientific">Kwoniella shivajii</name>
    <dbReference type="NCBI Taxonomy" id="564305"/>
    <lineage>
        <taxon>Eukaryota</taxon>
        <taxon>Fungi</taxon>
        <taxon>Dikarya</taxon>
        <taxon>Basidiomycota</taxon>
        <taxon>Agaricomycotina</taxon>
        <taxon>Tremellomycetes</taxon>
        <taxon>Tremellales</taxon>
        <taxon>Cryptococcaceae</taxon>
        <taxon>Kwoniella</taxon>
    </lineage>
</organism>
<dbReference type="GeneID" id="87958020"/>
<feature type="region of interest" description="Disordered" evidence="2">
    <location>
        <begin position="295"/>
        <end position="320"/>
    </location>
</feature>
<evidence type="ECO:0000313" key="3">
    <source>
        <dbReference type="EMBL" id="WRT68908.1"/>
    </source>
</evidence>
<dbReference type="Proteomes" id="UP001329825">
    <property type="component" value="Chromosome 8"/>
</dbReference>
<sequence>MDADSSSKRLSSTSPSHDLLNSSHYLIAGAPYEKAMGQITDYGQSRGIAARYLTPSPTRALSPTLDNIPRIPLSPNTRPLSATLAQSILHGDSVFTSPRQISIPLQTPLSPRPIGPRSPIPGPTLAPTRPATQLPTIGSAHTRLRIVSGGGRRISIGRETIPLKGGEENESSESQSTPTSLGAAKRQHSADNLTPRKRSPTHIPLHPLEVPDSAKSSLSLRSGSRRTSGKQTRRSSGPLTNARTVSASQASIVSTVSTATVEDGEMKEFSNVETALEASSKKRLKSEIAGLRKQMTKDAKGKDLVQRLERNSSLPRSPQRRNMNEIDAIVMDECARGIASVVERVDTHLRHAEASNSQAVNLAKQLATEKDQAFNTELDGMFDDAQLPETEAFQALKSDLQITKAGRNLLELENKKLKRELEEANLKRDQWARMLRAQGYKI</sequence>
<accession>A0ABZ1D526</accession>
<evidence type="ECO:0000256" key="2">
    <source>
        <dbReference type="SAM" id="MobiDB-lite"/>
    </source>
</evidence>
<feature type="compositionally biased region" description="Pro residues" evidence="2">
    <location>
        <begin position="110"/>
        <end position="124"/>
    </location>
</feature>
<feature type="region of interest" description="Disordered" evidence="2">
    <location>
        <begin position="104"/>
        <end position="251"/>
    </location>
</feature>
<name>A0ABZ1D526_9TREE</name>
<keyword evidence="1" id="KW-0175">Coiled coil</keyword>
<protein>
    <submittedName>
        <fullName evidence="3">Uncharacterized protein</fullName>
    </submittedName>
</protein>
<keyword evidence="4" id="KW-1185">Reference proteome</keyword>
<feature type="coiled-coil region" evidence="1">
    <location>
        <begin position="400"/>
        <end position="434"/>
    </location>
</feature>
<feature type="compositionally biased region" description="Basic residues" evidence="2">
    <location>
        <begin position="223"/>
        <end position="233"/>
    </location>
</feature>
<feature type="compositionally biased region" description="Polar residues" evidence="2">
    <location>
        <begin position="234"/>
        <end position="251"/>
    </location>
</feature>
<dbReference type="RefSeq" id="XP_062793647.1">
    <property type="nucleotide sequence ID" value="XM_062937596.1"/>
</dbReference>
<proteinExistence type="predicted"/>